<protein>
    <submittedName>
        <fullName evidence="2">Haloacid dehalogenase type II</fullName>
    </submittedName>
</protein>
<dbReference type="Proteomes" id="UP000824166">
    <property type="component" value="Unassembled WGS sequence"/>
</dbReference>
<dbReference type="NCBIfam" id="TIGR01428">
    <property type="entry name" value="HAD_type_II"/>
    <property type="match status" value="1"/>
</dbReference>
<dbReference type="PANTHER" id="PTHR43316">
    <property type="entry name" value="HYDROLASE, HALOACID DELAHOGENASE-RELATED"/>
    <property type="match status" value="1"/>
</dbReference>
<name>A0ABS6IAP4_9MICC</name>
<evidence type="ECO:0000313" key="2">
    <source>
        <dbReference type="EMBL" id="MBU8868790.1"/>
    </source>
</evidence>
<dbReference type="EMBL" id="JAHOPC010000018">
    <property type="protein sequence ID" value="MBU8868790.1"/>
    <property type="molecule type" value="Genomic_DNA"/>
</dbReference>
<dbReference type="InterPro" id="IPR006328">
    <property type="entry name" value="2-HAD"/>
</dbReference>
<reference evidence="2 3" key="1">
    <citation type="submission" date="2021-06" db="EMBL/GenBank/DDBJ databases">
        <authorList>
            <person name="Jeong J.W."/>
        </authorList>
    </citation>
    <scope>NUCLEOTIDE SEQUENCE [LARGE SCALE GENOMIC DNA]</scope>
    <source>
        <strain evidence="2 3">MMS21-TAE1-1</strain>
    </source>
</reference>
<accession>A0ABS6IAP4</accession>
<dbReference type="NCBIfam" id="TIGR01493">
    <property type="entry name" value="HAD-SF-IA-v2"/>
    <property type="match status" value="1"/>
</dbReference>
<sequence length="224" mass="25352">MADTNFRPKYISYDVYGTLINFNIYPTTQRLLADRIPEEQWLAFKKVFRAYRFDEVNGDYKPYVEILQSAFDRACKRFGIGPTPGAGAELAEAVRSSVAHEDVPAALKLQGDNYKLVALSNADDSFLDISIPKLGAEWHAVFTAEQAQAYKPRLQAFEYMLDTLNAKPEDFLHVSSHPLYDHIPMYNLGFRDLVMLDRGAEPFADGYNIATVKSLDELNKKLGL</sequence>
<organism evidence="2 3">
    <name type="scientific">Paenarthrobacter aromaticivorans</name>
    <dbReference type="NCBI Taxonomy" id="2849150"/>
    <lineage>
        <taxon>Bacteria</taxon>
        <taxon>Bacillati</taxon>
        <taxon>Actinomycetota</taxon>
        <taxon>Actinomycetes</taxon>
        <taxon>Micrococcales</taxon>
        <taxon>Micrococcaceae</taxon>
        <taxon>Paenarthrobacter</taxon>
    </lineage>
</organism>
<keyword evidence="3" id="KW-1185">Reference proteome</keyword>
<gene>
    <name evidence="2" type="ORF">KSW38_21070</name>
</gene>
<comment type="caution">
    <text evidence="2">The sequence shown here is derived from an EMBL/GenBank/DDBJ whole genome shotgun (WGS) entry which is preliminary data.</text>
</comment>
<dbReference type="InterPro" id="IPR006439">
    <property type="entry name" value="HAD-SF_hydro_IA"/>
</dbReference>
<dbReference type="PANTHER" id="PTHR43316:SF9">
    <property type="entry name" value="ACID DEHALOGENASE, PUTATIVE (AFU_ORTHOLOGUE AFUA_6G14460)-RELATED"/>
    <property type="match status" value="1"/>
</dbReference>
<keyword evidence="1" id="KW-0378">Hydrolase</keyword>
<dbReference type="RefSeq" id="WP_216926907.1">
    <property type="nucleotide sequence ID" value="NZ_JAHOPC010000018.1"/>
</dbReference>
<evidence type="ECO:0000313" key="3">
    <source>
        <dbReference type="Proteomes" id="UP000824166"/>
    </source>
</evidence>
<proteinExistence type="predicted"/>
<dbReference type="InterPro" id="IPR051540">
    <property type="entry name" value="S-2-haloacid_dehalogenase"/>
</dbReference>
<evidence type="ECO:0000256" key="1">
    <source>
        <dbReference type="ARBA" id="ARBA00022801"/>
    </source>
</evidence>